<evidence type="ECO:0000259" key="2">
    <source>
        <dbReference type="Pfam" id="PF05225"/>
    </source>
</evidence>
<accession>A0AAE1KLV9</accession>
<dbReference type="InterPro" id="IPR007889">
    <property type="entry name" value="HTH_Psq"/>
</dbReference>
<dbReference type="AlphaFoldDB" id="A0AAE1KLV9"/>
<proteinExistence type="predicted"/>
<dbReference type="GO" id="GO:0003677">
    <property type="term" value="F:DNA binding"/>
    <property type="evidence" value="ECO:0007669"/>
    <property type="project" value="InterPro"/>
</dbReference>
<evidence type="ECO:0000313" key="5">
    <source>
        <dbReference type="Proteomes" id="UP001286313"/>
    </source>
</evidence>
<dbReference type="EMBL" id="JAWQEG010001732">
    <property type="protein sequence ID" value="KAK3877044.1"/>
    <property type="molecule type" value="Genomic_DNA"/>
</dbReference>
<gene>
    <name evidence="4" type="ORF">Pcinc_018223</name>
</gene>
<reference evidence="4" key="1">
    <citation type="submission" date="2023-10" db="EMBL/GenBank/DDBJ databases">
        <title>Genome assemblies of two species of porcelain crab, Petrolisthes cinctipes and Petrolisthes manimaculis (Anomura: Porcellanidae).</title>
        <authorList>
            <person name="Angst P."/>
        </authorList>
    </citation>
    <scope>NUCLEOTIDE SEQUENCE</scope>
    <source>
        <strain evidence="4">PB745_01</strain>
        <tissue evidence="4">Gill</tissue>
    </source>
</reference>
<protein>
    <recommendedName>
        <fullName evidence="6">HTH psq-type domain-containing protein</fullName>
    </recommendedName>
</protein>
<dbReference type="Gene3D" id="1.10.10.60">
    <property type="entry name" value="Homeodomain-like"/>
    <property type="match status" value="1"/>
</dbReference>
<dbReference type="Proteomes" id="UP001286313">
    <property type="component" value="Unassembled WGS sequence"/>
</dbReference>
<feature type="region of interest" description="Disordered" evidence="1">
    <location>
        <begin position="228"/>
        <end position="302"/>
    </location>
</feature>
<feature type="domain" description="Mutator-like transposase" evidence="3">
    <location>
        <begin position="1"/>
        <end position="97"/>
    </location>
</feature>
<dbReference type="InterPro" id="IPR049012">
    <property type="entry name" value="Mutator_transp_dom"/>
</dbReference>
<evidence type="ECO:0000259" key="3">
    <source>
        <dbReference type="Pfam" id="PF20700"/>
    </source>
</evidence>
<evidence type="ECO:0000313" key="4">
    <source>
        <dbReference type="EMBL" id="KAK3877044.1"/>
    </source>
</evidence>
<sequence length="302" mass="32977">MESAAAVTLWERSLAKKLKYVTFVGDGDSAAYTAECKMNSGDGPYGVDYPVIKEEYLNHISKRLGTRLRALKIKLSEVVQTKTGKEMMKSKLGGIGKLTVTDKLAGYYASNAALEALEKGMQLRETAKQFGVPKSTLLNIKKGHTHNPGSIGRRTALFPNEELVIAQNMATLANFGYALDIDELRLFVQTYVNKTGRAVPHFHDAKLGKDWASGFLKRHADLMSNRMCQNKKKKQRGKAPSSSSEVPLVSSSPSEEDEDNVDDPPIYKAGKRSPVFMSSEDDASPVSDGSASIPEVSTVLAK</sequence>
<organism evidence="4 5">
    <name type="scientific">Petrolisthes cinctipes</name>
    <name type="common">Flat porcelain crab</name>
    <dbReference type="NCBI Taxonomy" id="88211"/>
    <lineage>
        <taxon>Eukaryota</taxon>
        <taxon>Metazoa</taxon>
        <taxon>Ecdysozoa</taxon>
        <taxon>Arthropoda</taxon>
        <taxon>Crustacea</taxon>
        <taxon>Multicrustacea</taxon>
        <taxon>Malacostraca</taxon>
        <taxon>Eumalacostraca</taxon>
        <taxon>Eucarida</taxon>
        <taxon>Decapoda</taxon>
        <taxon>Pleocyemata</taxon>
        <taxon>Anomura</taxon>
        <taxon>Galatheoidea</taxon>
        <taxon>Porcellanidae</taxon>
        <taxon>Petrolisthes</taxon>
    </lineage>
</organism>
<feature type="domain" description="HTH psq-type" evidence="2">
    <location>
        <begin position="111"/>
        <end position="146"/>
    </location>
</feature>
<dbReference type="Pfam" id="PF20700">
    <property type="entry name" value="Mutator"/>
    <property type="match status" value="1"/>
</dbReference>
<evidence type="ECO:0000256" key="1">
    <source>
        <dbReference type="SAM" id="MobiDB-lite"/>
    </source>
</evidence>
<evidence type="ECO:0008006" key="6">
    <source>
        <dbReference type="Google" id="ProtNLM"/>
    </source>
</evidence>
<feature type="compositionally biased region" description="Low complexity" evidence="1">
    <location>
        <begin position="240"/>
        <end position="253"/>
    </location>
</feature>
<keyword evidence="5" id="KW-1185">Reference proteome</keyword>
<name>A0AAE1KLV9_PETCI</name>
<comment type="caution">
    <text evidence="4">The sequence shown here is derived from an EMBL/GenBank/DDBJ whole genome shotgun (WGS) entry which is preliminary data.</text>
</comment>
<dbReference type="Pfam" id="PF05225">
    <property type="entry name" value="HTH_psq"/>
    <property type="match status" value="1"/>
</dbReference>